<organism evidence="1 2">
    <name type="scientific">Tagetes erecta</name>
    <name type="common">African marigold</name>
    <dbReference type="NCBI Taxonomy" id="13708"/>
    <lineage>
        <taxon>Eukaryota</taxon>
        <taxon>Viridiplantae</taxon>
        <taxon>Streptophyta</taxon>
        <taxon>Embryophyta</taxon>
        <taxon>Tracheophyta</taxon>
        <taxon>Spermatophyta</taxon>
        <taxon>Magnoliopsida</taxon>
        <taxon>eudicotyledons</taxon>
        <taxon>Gunneridae</taxon>
        <taxon>Pentapetalae</taxon>
        <taxon>asterids</taxon>
        <taxon>campanulids</taxon>
        <taxon>Asterales</taxon>
        <taxon>Asteraceae</taxon>
        <taxon>Asteroideae</taxon>
        <taxon>Heliantheae alliance</taxon>
        <taxon>Tageteae</taxon>
        <taxon>Tagetes</taxon>
    </lineage>
</organism>
<sequence>MEASSFLDNVLVPDEIVTLGFLSLLVDELFDLIIRFCGENRLNQVNVLPNTSEASLKGHGRRNTSFVMMNGRYDFVSYIVTFCFHSPPPFCENCDFCPS</sequence>
<protein>
    <submittedName>
        <fullName evidence="1">Uncharacterized protein</fullName>
    </submittedName>
</protein>
<comment type="caution">
    <text evidence="1">The sequence shown here is derived from an EMBL/GenBank/DDBJ whole genome shotgun (WGS) entry which is preliminary data.</text>
</comment>
<accession>A0AAD8NUJ9</accession>
<dbReference type="AlphaFoldDB" id="A0AAD8NUJ9"/>
<keyword evidence="2" id="KW-1185">Reference proteome</keyword>
<dbReference type="Proteomes" id="UP001229421">
    <property type="component" value="Unassembled WGS sequence"/>
</dbReference>
<evidence type="ECO:0000313" key="1">
    <source>
        <dbReference type="EMBL" id="KAK1421639.1"/>
    </source>
</evidence>
<reference evidence="1" key="1">
    <citation type="journal article" date="2023" name="bioRxiv">
        <title>Improved chromosome-level genome assembly for marigold (Tagetes erecta).</title>
        <authorList>
            <person name="Jiang F."/>
            <person name="Yuan L."/>
            <person name="Wang S."/>
            <person name="Wang H."/>
            <person name="Xu D."/>
            <person name="Wang A."/>
            <person name="Fan W."/>
        </authorList>
    </citation>
    <scope>NUCLEOTIDE SEQUENCE</scope>
    <source>
        <strain evidence="1">WSJ</strain>
        <tissue evidence="1">Leaf</tissue>
    </source>
</reference>
<dbReference type="EMBL" id="JAUHHV010000006">
    <property type="protein sequence ID" value="KAK1421639.1"/>
    <property type="molecule type" value="Genomic_DNA"/>
</dbReference>
<gene>
    <name evidence="1" type="ORF">QVD17_24128</name>
</gene>
<evidence type="ECO:0000313" key="2">
    <source>
        <dbReference type="Proteomes" id="UP001229421"/>
    </source>
</evidence>
<name>A0AAD8NUJ9_TARER</name>
<proteinExistence type="predicted"/>